<dbReference type="SUPFAM" id="SSF53448">
    <property type="entry name" value="Nucleotide-diphospho-sugar transferases"/>
    <property type="match status" value="1"/>
</dbReference>
<accession>A0A448ZNE1</accession>
<gene>
    <name evidence="3" type="ORF">PSNMU_V1.4_AUG-EV-PASAV3_0105950</name>
</gene>
<dbReference type="PANTHER" id="PTHR11183">
    <property type="entry name" value="GLYCOGENIN SUBFAMILY MEMBER"/>
    <property type="match status" value="1"/>
</dbReference>
<evidence type="ECO:0000256" key="1">
    <source>
        <dbReference type="SAM" id="MobiDB-lite"/>
    </source>
</evidence>
<dbReference type="InterPro" id="IPR050587">
    <property type="entry name" value="GNT1/Glycosyltrans_8"/>
</dbReference>
<reference evidence="3 4" key="1">
    <citation type="submission" date="2019-01" db="EMBL/GenBank/DDBJ databases">
        <authorList>
            <person name="Ferrante I. M."/>
        </authorList>
    </citation>
    <scope>NUCLEOTIDE SEQUENCE [LARGE SCALE GENOMIC DNA]</scope>
    <source>
        <strain evidence="3 4">B856</strain>
    </source>
</reference>
<name>A0A448ZNE1_9STRA</name>
<protein>
    <recommendedName>
        <fullName evidence="5">Nucleotide-diphospho-sugar transferase domain-containing protein</fullName>
    </recommendedName>
</protein>
<sequence length="447" mass="49714">MQVRRKPPSRRLAALALRSLVLGCLAVVSIVYLVGLATVVSEHQQQQLLQQPHPPPPPKEDGPGAGGRRPTGMPPPSTVGFAVTITGCGSDPITEGAAILKHSVHLASAQGPLGGSYGYKMYAIYHPGARACAETLEGLGYELVERETPVAVANIEGDFLRSRIEANGCCGEKELVKLEAYTLTDHPIVVHLDLDTLVLRPLDPLFDWMMAGDKARDFDKSGVALQWPDAEVPEQINAFFTRDFNMCSPHKQIKPVQGGFLVLRPDMKVYNDFVEIIRKGHFTEGGGWGGQTGVFYGSMTFQGILPYYYDVLHPGQHVEANHCVYNQMADNPRNKRTVHDVVHGICMTGEDDCEDCRSRPLEEVATSHFTLCQKPWLCLPQDDDVIQQRLCRKLHHEWHRIRSDLERTWGRDAYGPGTYQTDHFYGHCDSHGKKGYLPIERPYGPAP</sequence>
<feature type="transmembrane region" description="Helical" evidence="2">
    <location>
        <begin position="12"/>
        <end position="40"/>
    </location>
</feature>
<dbReference type="Gene3D" id="3.90.550.10">
    <property type="entry name" value="Spore Coat Polysaccharide Biosynthesis Protein SpsA, Chain A"/>
    <property type="match status" value="1"/>
</dbReference>
<evidence type="ECO:0000313" key="3">
    <source>
        <dbReference type="EMBL" id="VEU43562.1"/>
    </source>
</evidence>
<keyword evidence="2" id="KW-0472">Membrane</keyword>
<dbReference type="Proteomes" id="UP000291116">
    <property type="component" value="Unassembled WGS sequence"/>
</dbReference>
<dbReference type="OrthoDB" id="2014201at2759"/>
<keyword evidence="4" id="KW-1185">Reference proteome</keyword>
<evidence type="ECO:0008006" key="5">
    <source>
        <dbReference type="Google" id="ProtNLM"/>
    </source>
</evidence>
<dbReference type="AlphaFoldDB" id="A0A448ZNE1"/>
<dbReference type="EMBL" id="CAACVS010000563">
    <property type="protein sequence ID" value="VEU43562.1"/>
    <property type="molecule type" value="Genomic_DNA"/>
</dbReference>
<evidence type="ECO:0000313" key="4">
    <source>
        <dbReference type="Proteomes" id="UP000291116"/>
    </source>
</evidence>
<feature type="region of interest" description="Disordered" evidence="1">
    <location>
        <begin position="45"/>
        <end position="76"/>
    </location>
</feature>
<organism evidence="3 4">
    <name type="scientific">Pseudo-nitzschia multistriata</name>
    <dbReference type="NCBI Taxonomy" id="183589"/>
    <lineage>
        <taxon>Eukaryota</taxon>
        <taxon>Sar</taxon>
        <taxon>Stramenopiles</taxon>
        <taxon>Ochrophyta</taxon>
        <taxon>Bacillariophyta</taxon>
        <taxon>Bacillariophyceae</taxon>
        <taxon>Bacillariophycidae</taxon>
        <taxon>Bacillariales</taxon>
        <taxon>Bacillariaceae</taxon>
        <taxon>Pseudo-nitzschia</taxon>
    </lineage>
</organism>
<evidence type="ECO:0000256" key="2">
    <source>
        <dbReference type="SAM" id="Phobius"/>
    </source>
</evidence>
<keyword evidence="2" id="KW-1133">Transmembrane helix</keyword>
<keyword evidence="2" id="KW-0812">Transmembrane</keyword>
<proteinExistence type="predicted"/>
<dbReference type="InterPro" id="IPR029044">
    <property type="entry name" value="Nucleotide-diphossugar_trans"/>
</dbReference>